<keyword evidence="1" id="KW-1133">Transmembrane helix</keyword>
<protein>
    <submittedName>
        <fullName evidence="2">Uncharacterized protein</fullName>
    </submittedName>
</protein>
<proteinExistence type="predicted"/>
<gene>
    <name evidence="2" type="ORF">TM448A05280_0009</name>
</gene>
<keyword evidence="1" id="KW-0812">Transmembrane</keyword>
<feature type="transmembrane region" description="Helical" evidence="1">
    <location>
        <begin position="12"/>
        <end position="40"/>
    </location>
</feature>
<evidence type="ECO:0000256" key="1">
    <source>
        <dbReference type="SAM" id="Phobius"/>
    </source>
</evidence>
<dbReference type="EMBL" id="MT144518">
    <property type="protein sequence ID" value="QJA54569.1"/>
    <property type="molecule type" value="Genomic_DNA"/>
</dbReference>
<keyword evidence="1" id="KW-0472">Membrane</keyword>
<accession>A0A6H2A4D8</accession>
<sequence>MVPRWFFLSLKILSVGPLSVILVAAFAVAAIFGSLAWAAAVPLERFKDDLDWWAHGDE</sequence>
<organism evidence="2">
    <name type="scientific">viral metagenome</name>
    <dbReference type="NCBI Taxonomy" id="1070528"/>
    <lineage>
        <taxon>unclassified sequences</taxon>
        <taxon>metagenomes</taxon>
        <taxon>organismal metagenomes</taxon>
    </lineage>
</organism>
<evidence type="ECO:0000313" key="2">
    <source>
        <dbReference type="EMBL" id="QJA54569.1"/>
    </source>
</evidence>
<name>A0A6H2A4D8_9ZZZZ</name>
<reference evidence="2" key="1">
    <citation type="submission" date="2020-03" db="EMBL/GenBank/DDBJ databases">
        <title>The deep terrestrial virosphere.</title>
        <authorList>
            <person name="Holmfeldt K."/>
            <person name="Nilsson E."/>
            <person name="Simone D."/>
            <person name="Lopez-Fernandez M."/>
            <person name="Wu X."/>
            <person name="de Brujin I."/>
            <person name="Lundin D."/>
            <person name="Andersson A."/>
            <person name="Bertilsson S."/>
            <person name="Dopson M."/>
        </authorList>
    </citation>
    <scope>NUCLEOTIDE SEQUENCE</scope>
    <source>
        <strain evidence="2">TM448A05280</strain>
    </source>
</reference>
<dbReference type="AlphaFoldDB" id="A0A6H2A4D8"/>